<organism evidence="5">
    <name type="scientific">marine sediment metagenome</name>
    <dbReference type="NCBI Taxonomy" id="412755"/>
    <lineage>
        <taxon>unclassified sequences</taxon>
        <taxon>metagenomes</taxon>
        <taxon>ecological metagenomes</taxon>
    </lineage>
</organism>
<dbReference type="FunFam" id="3.50.7.10:FF:000001">
    <property type="entry name" value="60 kDa chaperonin"/>
    <property type="match status" value="1"/>
</dbReference>
<keyword evidence="4" id="KW-0143">Chaperone</keyword>
<dbReference type="SUPFAM" id="SSF48592">
    <property type="entry name" value="GroEL equatorial domain-like"/>
    <property type="match status" value="1"/>
</dbReference>
<dbReference type="NCBIfam" id="NF009488">
    <property type="entry name" value="PRK12850.1"/>
    <property type="match status" value="1"/>
</dbReference>
<dbReference type="Gene3D" id="1.10.560.10">
    <property type="entry name" value="GroEL-like equatorial domain"/>
    <property type="match status" value="1"/>
</dbReference>
<dbReference type="Gene3D" id="3.50.7.10">
    <property type="entry name" value="GroEL"/>
    <property type="match status" value="1"/>
</dbReference>
<dbReference type="NCBIfam" id="NF009489">
    <property type="entry name" value="PRK12851.1"/>
    <property type="match status" value="1"/>
</dbReference>
<dbReference type="GO" id="GO:0140662">
    <property type="term" value="F:ATP-dependent protein folding chaperone"/>
    <property type="evidence" value="ECO:0007669"/>
    <property type="project" value="InterPro"/>
</dbReference>
<dbReference type="InterPro" id="IPR002423">
    <property type="entry name" value="Cpn60/GroEL/TCP-1"/>
</dbReference>
<keyword evidence="3" id="KW-0067">ATP-binding</keyword>
<dbReference type="Pfam" id="PF00118">
    <property type="entry name" value="Cpn60_TCP1"/>
    <property type="match status" value="2"/>
</dbReference>
<dbReference type="PANTHER" id="PTHR45633">
    <property type="entry name" value="60 KDA HEAT SHOCK PROTEIN, MITOCHONDRIAL"/>
    <property type="match status" value="1"/>
</dbReference>
<evidence type="ECO:0000256" key="4">
    <source>
        <dbReference type="ARBA" id="ARBA00023186"/>
    </source>
</evidence>
<dbReference type="InterPro" id="IPR027413">
    <property type="entry name" value="GROEL-like_equatorial_sf"/>
</dbReference>
<dbReference type="EMBL" id="LAZR01039731">
    <property type="protein sequence ID" value="KKL16263.1"/>
    <property type="molecule type" value="Genomic_DNA"/>
</dbReference>
<dbReference type="PRINTS" id="PR00298">
    <property type="entry name" value="CHAPERONIN60"/>
</dbReference>
<proteinExistence type="inferred from homology"/>
<dbReference type="SUPFAM" id="SSF54849">
    <property type="entry name" value="GroEL-intermediate domain like"/>
    <property type="match status" value="1"/>
</dbReference>
<dbReference type="SUPFAM" id="SSF52029">
    <property type="entry name" value="GroEL apical domain-like"/>
    <property type="match status" value="1"/>
</dbReference>
<dbReference type="Gene3D" id="3.30.260.10">
    <property type="entry name" value="TCP-1-like chaperonin intermediate domain"/>
    <property type="match status" value="1"/>
</dbReference>
<dbReference type="NCBIfam" id="NF009487">
    <property type="entry name" value="PRK12849.1"/>
    <property type="match status" value="1"/>
</dbReference>
<comment type="caution">
    <text evidence="5">The sequence shown here is derived from an EMBL/GenBank/DDBJ whole genome shotgun (WGS) entry which is preliminary data.</text>
</comment>
<protein>
    <recommendedName>
        <fullName evidence="6">60 kDa chaperonin</fullName>
    </recommendedName>
</protein>
<dbReference type="PROSITE" id="PS00296">
    <property type="entry name" value="CHAPERONINS_CPN60"/>
    <property type="match status" value="1"/>
</dbReference>
<keyword evidence="2" id="KW-0547">Nucleotide-binding</keyword>
<gene>
    <name evidence="5" type="ORF">LCGC14_2497330</name>
</gene>
<dbReference type="GO" id="GO:0042026">
    <property type="term" value="P:protein refolding"/>
    <property type="evidence" value="ECO:0007669"/>
    <property type="project" value="InterPro"/>
</dbReference>
<dbReference type="AlphaFoldDB" id="A0A0F9DWS8"/>
<dbReference type="NCBIfam" id="NF000592">
    <property type="entry name" value="PRK00013.1"/>
    <property type="match status" value="1"/>
</dbReference>
<evidence type="ECO:0000313" key="5">
    <source>
        <dbReference type="EMBL" id="KKL16263.1"/>
    </source>
</evidence>
<name>A0A0F9DWS8_9ZZZZ</name>
<feature type="non-terminal residue" evidence="5">
    <location>
        <position position="457"/>
    </location>
</feature>
<reference evidence="5" key="1">
    <citation type="journal article" date="2015" name="Nature">
        <title>Complex archaea that bridge the gap between prokaryotes and eukaryotes.</title>
        <authorList>
            <person name="Spang A."/>
            <person name="Saw J.H."/>
            <person name="Jorgensen S.L."/>
            <person name="Zaremba-Niedzwiedzka K."/>
            <person name="Martijn J."/>
            <person name="Lind A.E."/>
            <person name="van Eijk R."/>
            <person name="Schleper C."/>
            <person name="Guy L."/>
            <person name="Ettema T.J."/>
        </authorList>
    </citation>
    <scope>NUCLEOTIDE SEQUENCE</scope>
</reference>
<evidence type="ECO:0000256" key="1">
    <source>
        <dbReference type="ARBA" id="ARBA00006607"/>
    </source>
</evidence>
<dbReference type="NCBIfam" id="TIGR02348">
    <property type="entry name" value="GroEL"/>
    <property type="match status" value="1"/>
</dbReference>
<evidence type="ECO:0008006" key="6">
    <source>
        <dbReference type="Google" id="ProtNLM"/>
    </source>
</evidence>
<dbReference type="CDD" id="cd03344">
    <property type="entry name" value="GroEL"/>
    <property type="match status" value="1"/>
</dbReference>
<accession>A0A0F9DWS8</accession>
<evidence type="ECO:0000256" key="2">
    <source>
        <dbReference type="ARBA" id="ARBA00022741"/>
    </source>
</evidence>
<dbReference type="InterPro" id="IPR027410">
    <property type="entry name" value="TCP-1-like_intermed_sf"/>
</dbReference>
<evidence type="ECO:0000256" key="3">
    <source>
        <dbReference type="ARBA" id="ARBA00022840"/>
    </source>
</evidence>
<dbReference type="InterPro" id="IPR027409">
    <property type="entry name" value="GroEL-like_apical_dom_sf"/>
</dbReference>
<dbReference type="GO" id="GO:0005524">
    <property type="term" value="F:ATP binding"/>
    <property type="evidence" value="ECO:0007669"/>
    <property type="project" value="UniProtKB-KW"/>
</dbReference>
<comment type="similarity">
    <text evidence="1">Belongs to the chaperonin (HSP60) family.</text>
</comment>
<dbReference type="InterPro" id="IPR001844">
    <property type="entry name" value="Cpn60/GroEL"/>
</dbReference>
<dbReference type="InterPro" id="IPR018370">
    <property type="entry name" value="Chaperonin_Cpn60_CS"/>
</dbReference>
<sequence length="457" mass="49592">MASKEFRFADEARAKMLKGVNILSDAVKVTLGPRGRNVVIQKQWGAPHITKDGVTVAKEVKLEDPFEDMGAQMLKQVAQKTADVAGDGTTTATVLAQAIVTEGTKLVTAEYNPTDLKRGIDFAVEKIVEEIEKNSKTVTSKKEVTQVGTISSNEDAEIGQMIADAMEQVGNEGVISIEEGKKLKSELNVVTGYQFDKGYLSTYFATNEKLECVLEEPLILICEKQVNNVQIVLPLLKACHEQLPDRPLLLIAEDVGGDALPTFVINHQRDSFKSCCVKAPGFGDRRKEMLNDIATLTGATLVSEDVGLKLENFDISWVGQAKRAIITKGNCTIIEGRGDTTAVETRVAEIRSEIDAADGDWDQEKQEERLAKLVGGVAMISVGGATETEMKEKKDRVEDALNATRAAVQEGIVAGGGVAILRAAQVLDSFDIPEDLLNGVKIVRKAAEEPLRRIVLN</sequence>